<dbReference type="Proteomes" id="UP000266720">
    <property type="component" value="Chromosome"/>
</dbReference>
<reference evidence="2" key="1">
    <citation type="book" date="2010" name="EXTREMOPHILES" publisher="0:0-0">
        <title>Complete genome sequences of ten hyperthermophilic archaea reveal their metabolic capabilities and possible ecological roles.</title>
        <editorList>
            <person name="?"/>
        </editorList>
        <authorList>
            <person name="Ravin N.V."/>
            <person name="Mardanov A.V."/>
            <person name="Bonch-Osmolovskaya E.A."/>
            <person name="Skryabin K.G."/>
        </authorList>
    </citation>
    <scope>NUCLEOTIDE SEQUENCE [LARGE SCALE GENOMIC DNA]</scope>
    <source>
        <strain evidence="2">1505</strain>
    </source>
</reference>
<dbReference type="GeneID" id="58787986"/>
<dbReference type="AlphaFoldDB" id="A0A3G1A662"/>
<evidence type="ECO:0000313" key="1">
    <source>
        <dbReference type="EMBL" id="AJB41583.1"/>
    </source>
</evidence>
<protein>
    <submittedName>
        <fullName evidence="1">Uncharacterized protein</fullName>
    </submittedName>
</protein>
<accession>A0A3G1A662</accession>
<dbReference type="KEGG" id="tcb:TCARB_0523"/>
<dbReference type="RefSeq" id="WP_187148179.1">
    <property type="nucleotide sequence ID" value="NZ_CP007493.1"/>
</dbReference>
<proteinExistence type="predicted"/>
<dbReference type="EMBL" id="CP007493">
    <property type="protein sequence ID" value="AJB41583.1"/>
    <property type="molecule type" value="Genomic_DNA"/>
</dbReference>
<organism evidence="1 2">
    <name type="scientific">Thermofilum adornatum 1505</name>
    <dbReference type="NCBI Taxonomy" id="697581"/>
    <lineage>
        <taxon>Archaea</taxon>
        <taxon>Thermoproteota</taxon>
        <taxon>Thermoprotei</taxon>
        <taxon>Thermofilales</taxon>
        <taxon>Thermofilaceae</taxon>
        <taxon>Thermofilum</taxon>
    </lineage>
</organism>
<name>A0A3G1A662_9CREN</name>
<sequence>MPIQTPVGYTISYDKETGKLILEIFDLEMIKEEKEGTVMDHLAELHF</sequence>
<gene>
    <name evidence="1" type="ORF">TCARB_0523</name>
</gene>
<evidence type="ECO:0000313" key="2">
    <source>
        <dbReference type="Proteomes" id="UP000266720"/>
    </source>
</evidence>